<dbReference type="AlphaFoldDB" id="A0A0E1W803"/>
<keyword evidence="3" id="KW-0274">FAD</keyword>
<evidence type="ECO:0000256" key="1">
    <source>
        <dbReference type="ARBA" id="ARBA00001974"/>
    </source>
</evidence>
<gene>
    <name evidence="6" type="ORF">BURPS1710A_0196</name>
</gene>
<reference evidence="6" key="1">
    <citation type="submission" date="2009-05" db="EMBL/GenBank/DDBJ databases">
        <authorList>
            <person name="Harkins D.M."/>
            <person name="DeShazer D."/>
            <person name="Woods D.E."/>
            <person name="Brinkac L.M."/>
            <person name="Brown K.A."/>
            <person name="Hung G.C."/>
            <person name="Tuanyok A."/>
            <person name="Zhang B."/>
            <person name="Nierman W.C."/>
        </authorList>
    </citation>
    <scope>NUCLEOTIDE SEQUENCE [LARGE SCALE GENOMIC DNA]</scope>
    <source>
        <strain evidence="6">1710a</strain>
    </source>
</reference>
<dbReference type="Proteomes" id="UP000001812">
    <property type="component" value="Chromosome I"/>
</dbReference>
<evidence type="ECO:0000256" key="3">
    <source>
        <dbReference type="ARBA" id="ARBA00022827"/>
    </source>
</evidence>
<dbReference type="Gene3D" id="1.10.45.10">
    <property type="entry name" value="Vanillyl-alcohol Oxidase, Chain A, domain 4"/>
    <property type="match status" value="1"/>
</dbReference>
<evidence type="ECO:0000256" key="2">
    <source>
        <dbReference type="ARBA" id="ARBA00022630"/>
    </source>
</evidence>
<dbReference type="Pfam" id="PF02913">
    <property type="entry name" value="FAD-oxidase_C"/>
    <property type="match status" value="1"/>
</dbReference>
<dbReference type="PANTHER" id="PTHR42934">
    <property type="entry name" value="GLYCOLATE OXIDASE SUBUNIT GLCD"/>
    <property type="match status" value="1"/>
</dbReference>
<dbReference type="InterPro" id="IPR016171">
    <property type="entry name" value="Vanillyl_alc_oxidase_C-sub2"/>
</dbReference>
<dbReference type="Gene3D" id="3.30.70.2740">
    <property type="match status" value="1"/>
</dbReference>
<comment type="cofactor">
    <cofactor evidence="1">
        <name>FAD</name>
        <dbReference type="ChEBI" id="CHEBI:57692"/>
    </cofactor>
</comment>
<dbReference type="InterPro" id="IPR016164">
    <property type="entry name" value="FAD-linked_Oxase-like_C"/>
</dbReference>
<dbReference type="PANTHER" id="PTHR42934:SF2">
    <property type="entry name" value="GLYCOLATE OXIDASE SUBUNIT GLCD"/>
    <property type="match status" value="1"/>
</dbReference>
<dbReference type="GO" id="GO:0016491">
    <property type="term" value="F:oxidoreductase activity"/>
    <property type="evidence" value="ECO:0007669"/>
    <property type="project" value="UniProtKB-KW"/>
</dbReference>
<accession>A0A0E1W803</accession>
<keyword evidence="4" id="KW-0560">Oxidoreductase</keyword>
<name>A0A0E1W803_BURPE</name>
<dbReference type="SUPFAM" id="SSF55103">
    <property type="entry name" value="FAD-linked oxidases, C-terminal domain"/>
    <property type="match status" value="1"/>
</dbReference>
<dbReference type="EMBL" id="CM000832">
    <property type="protein sequence ID" value="EET08416.1"/>
    <property type="molecule type" value="Genomic_DNA"/>
</dbReference>
<evidence type="ECO:0000256" key="4">
    <source>
        <dbReference type="ARBA" id="ARBA00023002"/>
    </source>
</evidence>
<sequence>MRGERLTGAGVRCARTVPRRVLRRRRRDRCGAGRVAAAGARHVGAARRARDRCAAAPAEFRHEPAHGWTGHVRRVLRRRASRTRAACRVSVRRHAGDGDVHVGVSLADLPAYGADSVERVVYGIVREMGGPIAAEHGIGALKRPFPGYARSTAEIAVMRAMKAAFDPLGMLNPGKAL</sequence>
<proteinExistence type="predicted"/>
<dbReference type="HOGENOM" id="CLU_1515128_0_0_4"/>
<dbReference type="InterPro" id="IPR051914">
    <property type="entry name" value="FAD-linked_OxidoTrans_Type4"/>
</dbReference>
<keyword evidence="2" id="KW-0285">Flavoprotein</keyword>
<evidence type="ECO:0000259" key="5">
    <source>
        <dbReference type="Pfam" id="PF02913"/>
    </source>
</evidence>
<evidence type="ECO:0000313" key="6">
    <source>
        <dbReference type="EMBL" id="EET08416.1"/>
    </source>
</evidence>
<dbReference type="FunFam" id="1.10.45.10:FF:000001">
    <property type="entry name" value="D-lactate dehydrogenase mitochondrial"/>
    <property type="match status" value="1"/>
</dbReference>
<organism evidence="6">
    <name type="scientific">Burkholderia pseudomallei 1710a</name>
    <dbReference type="NCBI Taxonomy" id="320371"/>
    <lineage>
        <taxon>Bacteria</taxon>
        <taxon>Pseudomonadati</taxon>
        <taxon>Pseudomonadota</taxon>
        <taxon>Betaproteobacteria</taxon>
        <taxon>Burkholderiales</taxon>
        <taxon>Burkholderiaceae</taxon>
        <taxon>Burkholderia</taxon>
        <taxon>pseudomallei group</taxon>
    </lineage>
</organism>
<feature type="domain" description="FAD-binding oxidoreductase/transferase type 4 C-terminal" evidence="5">
    <location>
        <begin position="84"/>
        <end position="175"/>
    </location>
</feature>
<dbReference type="InterPro" id="IPR004113">
    <property type="entry name" value="FAD-bd_oxidored_4_C"/>
</dbReference>
<dbReference type="GO" id="GO:0050660">
    <property type="term" value="F:flavin adenine dinucleotide binding"/>
    <property type="evidence" value="ECO:0007669"/>
    <property type="project" value="InterPro"/>
</dbReference>
<protein>
    <submittedName>
        <fullName evidence="6">FAD linked oxidase</fullName>
    </submittedName>
</protein>